<feature type="transmembrane region" description="Helical" evidence="6">
    <location>
        <begin position="199"/>
        <end position="220"/>
    </location>
</feature>
<feature type="transmembrane region" description="Helical" evidence="6">
    <location>
        <begin position="6"/>
        <end position="25"/>
    </location>
</feature>
<dbReference type="PANTHER" id="PTHR23427">
    <property type="entry name" value="SURFEIT LOCUS PROTEIN"/>
    <property type="match status" value="1"/>
</dbReference>
<dbReference type="AlphaFoldDB" id="A0A8J4H8I7"/>
<reference evidence="7" key="1">
    <citation type="journal article" date="2020" name="mSystems">
        <title>Genome- and Community-Level Interaction Insights into Carbon Utilization and Element Cycling Functions of Hydrothermarchaeota in Hydrothermal Sediment.</title>
        <authorList>
            <person name="Zhou Z."/>
            <person name="Liu Y."/>
            <person name="Xu W."/>
            <person name="Pan J."/>
            <person name="Luo Z.H."/>
            <person name="Li M."/>
        </authorList>
    </citation>
    <scope>NUCLEOTIDE SEQUENCE</scope>
    <source>
        <strain evidence="7">SpSt-997</strain>
    </source>
</reference>
<keyword evidence="3 6" id="KW-0812">Transmembrane</keyword>
<dbReference type="InterPro" id="IPR002994">
    <property type="entry name" value="Surf1/Shy1"/>
</dbReference>
<keyword evidence="5 6" id="KW-0472">Membrane</keyword>
<dbReference type="EMBL" id="DTQM01000020">
    <property type="protein sequence ID" value="HGC41813.1"/>
    <property type="molecule type" value="Genomic_DNA"/>
</dbReference>
<comment type="caution">
    <text evidence="7">The sequence shown here is derived from an EMBL/GenBank/DDBJ whole genome shotgun (WGS) entry which is preliminary data.</text>
</comment>
<dbReference type="InterPro" id="IPR045214">
    <property type="entry name" value="Surf1/Surf4"/>
</dbReference>
<name>A0A8J4H8I7_9PROT</name>
<accession>A0A8J4H8I7</accession>
<evidence type="ECO:0000313" key="7">
    <source>
        <dbReference type="EMBL" id="HGC41813.1"/>
    </source>
</evidence>
<comment type="similarity">
    <text evidence="2 6">Belongs to the SURF1 family.</text>
</comment>
<dbReference type="Pfam" id="PF02104">
    <property type="entry name" value="SURF1"/>
    <property type="match status" value="1"/>
</dbReference>
<gene>
    <name evidence="7" type="ORF">ENY07_01115</name>
</gene>
<comment type="subcellular location">
    <subcellularLocation>
        <location evidence="6">Cell membrane</location>
        <topology evidence="6">Multi-pass membrane protein</topology>
    </subcellularLocation>
    <subcellularLocation>
        <location evidence="1">Membrane</location>
    </subcellularLocation>
</comment>
<proteinExistence type="inferred from homology"/>
<dbReference type="PROSITE" id="PS50895">
    <property type="entry name" value="SURF1"/>
    <property type="match status" value="1"/>
</dbReference>
<dbReference type="GO" id="GO:0005886">
    <property type="term" value="C:plasma membrane"/>
    <property type="evidence" value="ECO:0007669"/>
    <property type="project" value="UniProtKB-SubCell"/>
</dbReference>
<keyword evidence="4 6" id="KW-1133">Transmembrane helix</keyword>
<organism evidence="7">
    <name type="scientific">Acidicaldus sp</name>
    <dbReference type="NCBI Taxonomy" id="1872105"/>
    <lineage>
        <taxon>Bacteria</taxon>
        <taxon>Pseudomonadati</taxon>
        <taxon>Pseudomonadota</taxon>
        <taxon>Alphaproteobacteria</taxon>
        <taxon>Acetobacterales</taxon>
        <taxon>Acetobacteraceae</taxon>
        <taxon>Acidicaldus</taxon>
    </lineage>
</organism>
<evidence type="ECO:0000256" key="5">
    <source>
        <dbReference type="ARBA" id="ARBA00023136"/>
    </source>
</evidence>
<evidence type="ECO:0000256" key="3">
    <source>
        <dbReference type="ARBA" id="ARBA00022692"/>
    </source>
</evidence>
<evidence type="ECO:0000256" key="4">
    <source>
        <dbReference type="ARBA" id="ARBA00022989"/>
    </source>
</evidence>
<feature type="transmembrane region" description="Helical" evidence="6">
    <location>
        <begin position="159"/>
        <end position="179"/>
    </location>
</feature>
<evidence type="ECO:0000256" key="2">
    <source>
        <dbReference type="ARBA" id="ARBA00007165"/>
    </source>
</evidence>
<dbReference type="CDD" id="cd06662">
    <property type="entry name" value="SURF1"/>
    <property type="match status" value="1"/>
</dbReference>
<evidence type="ECO:0000256" key="1">
    <source>
        <dbReference type="ARBA" id="ARBA00004370"/>
    </source>
</evidence>
<keyword evidence="6" id="KW-1003">Cell membrane</keyword>
<dbReference type="PANTHER" id="PTHR23427:SF2">
    <property type="entry name" value="SURFEIT LOCUS PROTEIN 1"/>
    <property type="match status" value="1"/>
</dbReference>
<sequence>MKSRFLVPTLSTVVMLVILVNLGLWQVRRLHWKEGVLADIARAEAAPAIPLPRAPATFEKVRVSGKFLGVVALYGAEVRETPHGPDMGGQLLQVLLPDTGPPILVARGWIPDAALAAFAEPAEPVRVEGFVRPAARPGWFTPRDDAAKLRFYTLDPARIGAALGLKQVAPFILVALGSTPPGGVPEPAHNLPRPPNDHLSYALTWFGLAAVLLVIYAIWLRRSMRQ</sequence>
<evidence type="ECO:0000256" key="6">
    <source>
        <dbReference type="RuleBase" id="RU363076"/>
    </source>
</evidence>
<protein>
    <recommendedName>
        <fullName evidence="6">SURF1-like protein</fullName>
    </recommendedName>
</protein>